<accession>E5AR27</accession>
<proteinExistence type="predicted"/>
<dbReference type="AlphaFoldDB" id="E5AR27"/>
<evidence type="ECO:0000313" key="1">
    <source>
        <dbReference type="EMBL" id="CBW75059.1"/>
    </source>
</evidence>
<dbReference type="KEGG" id="brh:RBRH_02700"/>
<dbReference type="Proteomes" id="UP000007437">
    <property type="component" value="Chromosome"/>
</dbReference>
<evidence type="ECO:0000313" key="2">
    <source>
        <dbReference type="Proteomes" id="UP000007437"/>
    </source>
</evidence>
<reference evidence="1 2" key="1">
    <citation type="journal article" date="2011" name="J. Bacteriol.">
        <title>Complete genome sequence of Burkholderia rhizoxinica, an endosymbiont of Rhizopus microsporus.</title>
        <authorList>
            <person name="Lackner G."/>
            <person name="Moebius N."/>
            <person name="Partida-Martinez L."/>
            <person name="Hertweck C."/>
        </authorList>
    </citation>
    <scope>NUCLEOTIDE SEQUENCE [LARGE SCALE GENOMIC DNA]</scope>
    <source>
        <strain evidence="2">DSM 19002 / CIP 109453 / HKI 454</strain>
    </source>
</reference>
<name>E5AR27_MYCRK</name>
<gene>
    <name evidence="1" type="ordered locus">RBRH_02700</name>
</gene>
<protein>
    <submittedName>
        <fullName evidence="1">Uncharacterized protein</fullName>
    </submittedName>
</protein>
<dbReference type="HOGENOM" id="CLU_3133356_0_0_4"/>
<dbReference type="EMBL" id="FR687359">
    <property type="protein sequence ID" value="CBW75059.1"/>
    <property type="molecule type" value="Genomic_DNA"/>
</dbReference>
<organism evidence="1 2">
    <name type="scientific">Mycetohabitans rhizoxinica (strain DSM 19002 / CIP 109453 / HKI 454)</name>
    <name type="common">Paraburkholderia rhizoxinica</name>
    <dbReference type="NCBI Taxonomy" id="882378"/>
    <lineage>
        <taxon>Bacteria</taxon>
        <taxon>Pseudomonadati</taxon>
        <taxon>Pseudomonadota</taxon>
        <taxon>Betaproteobacteria</taxon>
        <taxon>Burkholderiales</taxon>
        <taxon>Burkholderiaceae</taxon>
        <taxon>Mycetohabitans</taxon>
    </lineage>
</organism>
<sequence length="49" mass="5568">MLHGKDKQMMAASHRLIGNHTLEFCDALLLRQRPSPGAAKPRYDISYTK</sequence>